<feature type="domain" description="FAD-binding" evidence="4">
    <location>
        <begin position="17"/>
        <end position="173"/>
    </location>
</feature>
<keyword evidence="2" id="KW-0274">FAD</keyword>
<dbReference type="Pfam" id="PF01494">
    <property type="entry name" value="FAD_binding_3"/>
    <property type="match status" value="1"/>
</dbReference>
<dbReference type="SUPFAM" id="SSF51905">
    <property type="entry name" value="FAD/NAD(P)-binding domain"/>
    <property type="match status" value="1"/>
</dbReference>
<protein>
    <recommendedName>
        <fullName evidence="4">FAD-binding domain-containing protein</fullName>
    </recommendedName>
</protein>
<dbReference type="PANTHER" id="PTHR43004">
    <property type="entry name" value="TRK SYSTEM POTASSIUM UPTAKE PROTEIN"/>
    <property type="match status" value="1"/>
</dbReference>
<evidence type="ECO:0000256" key="1">
    <source>
        <dbReference type="ARBA" id="ARBA00022630"/>
    </source>
</evidence>
<keyword evidence="3" id="KW-0560">Oxidoreductase</keyword>
<accession>A0A428S9A5</accession>
<evidence type="ECO:0000259" key="4">
    <source>
        <dbReference type="Pfam" id="PF01494"/>
    </source>
</evidence>
<dbReference type="Gene3D" id="3.30.9.10">
    <property type="entry name" value="D-Amino Acid Oxidase, subunit A, domain 2"/>
    <property type="match status" value="1"/>
</dbReference>
<organism evidence="5 6">
    <name type="scientific">Fusarium oligoseptatum</name>
    <dbReference type="NCBI Taxonomy" id="2604345"/>
    <lineage>
        <taxon>Eukaryota</taxon>
        <taxon>Fungi</taxon>
        <taxon>Dikarya</taxon>
        <taxon>Ascomycota</taxon>
        <taxon>Pezizomycotina</taxon>
        <taxon>Sordariomycetes</taxon>
        <taxon>Hypocreomycetidae</taxon>
        <taxon>Hypocreales</taxon>
        <taxon>Nectriaceae</taxon>
        <taxon>Fusarium</taxon>
        <taxon>Fusarium solani species complex</taxon>
    </lineage>
</organism>
<gene>
    <name evidence="5" type="ORF">CEP52_015816</name>
</gene>
<keyword evidence="6" id="KW-1185">Reference proteome</keyword>
<evidence type="ECO:0000313" key="6">
    <source>
        <dbReference type="Proteomes" id="UP000287144"/>
    </source>
</evidence>
<sequence length="183" mass="20399">MMPVDHDLGAHLPKERYAGLHWIVQPDRTIFPGVVANLRAVRPWNEWVMIAFGPGGTNPFEGLTADSQELIDLVRHLVGDESIDVEILQLDPWTVRETVAESYSTPDRGVFMLGDVAHRHPPTFGLGSNTCIQEPYNLAWKVAYVSKGLAGPSLLDSYSKERQPVGSNLVRESNNQIRKNTNI</sequence>
<dbReference type="PANTHER" id="PTHR43004:SF8">
    <property type="entry name" value="FAD-BINDING DOMAIN-CONTAINING PROTEIN-RELATED"/>
    <property type="match status" value="1"/>
</dbReference>
<evidence type="ECO:0000256" key="2">
    <source>
        <dbReference type="ARBA" id="ARBA00022827"/>
    </source>
</evidence>
<reference evidence="5 6" key="1">
    <citation type="submission" date="2017-06" db="EMBL/GenBank/DDBJ databases">
        <title>Comparative genomic analysis of Ambrosia Fusariam Clade fungi.</title>
        <authorList>
            <person name="Stajich J.E."/>
            <person name="Carrillo J."/>
            <person name="Kijimoto T."/>
            <person name="Eskalen A."/>
            <person name="O'Donnell K."/>
            <person name="Kasson M."/>
        </authorList>
    </citation>
    <scope>NUCLEOTIDE SEQUENCE [LARGE SCALE GENOMIC DNA]</scope>
    <source>
        <strain evidence="5 6">NRRL62579</strain>
    </source>
</reference>
<dbReference type="InterPro" id="IPR002938">
    <property type="entry name" value="FAD-bd"/>
</dbReference>
<dbReference type="GO" id="GO:0016709">
    <property type="term" value="F:oxidoreductase activity, acting on paired donors, with incorporation or reduction of molecular oxygen, NAD(P)H as one donor, and incorporation of one atom of oxygen"/>
    <property type="evidence" value="ECO:0007669"/>
    <property type="project" value="UniProtKB-ARBA"/>
</dbReference>
<dbReference type="PRINTS" id="PR00420">
    <property type="entry name" value="RNGMNOXGNASE"/>
</dbReference>
<dbReference type="STRING" id="1325735.A0A428S9A5"/>
<dbReference type="InterPro" id="IPR050641">
    <property type="entry name" value="RIFMO-like"/>
</dbReference>
<evidence type="ECO:0000313" key="5">
    <source>
        <dbReference type="EMBL" id="RSL86409.1"/>
    </source>
</evidence>
<dbReference type="InterPro" id="IPR036188">
    <property type="entry name" value="FAD/NAD-bd_sf"/>
</dbReference>
<dbReference type="EMBL" id="NKCK01000298">
    <property type="protein sequence ID" value="RSL86409.1"/>
    <property type="molecule type" value="Genomic_DNA"/>
</dbReference>
<keyword evidence="1" id="KW-0285">Flavoprotein</keyword>
<name>A0A428S9A5_9HYPO</name>
<comment type="caution">
    <text evidence="5">The sequence shown here is derived from an EMBL/GenBank/DDBJ whole genome shotgun (WGS) entry which is preliminary data.</text>
</comment>
<evidence type="ECO:0000256" key="3">
    <source>
        <dbReference type="ARBA" id="ARBA00023002"/>
    </source>
</evidence>
<proteinExistence type="predicted"/>
<dbReference type="GO" id="GO:0071949">
    <property type="term" value="F:FAD binding"/>
    <property type="evidence" value="ECO:0007669"/>
    <property type="project" value="InterPro"/>
</dbReference>
<dbReference type="AlphaFoldDB" id="A0A428S9A5"/>
<dbReference type="Proteomes" id="UP000287144">
    <property type="component" value="Unassembled WGS sequence"/>
</dbReference>
<dbReference type="Gene3D" id="3.50.50.60">
    <property type="entry name" value="FAD/NAD(P)-binding domain"/>
    <property type="match status" value="1"/>
</dbReference>